<reference evidence="1" key="1">
    <citation type="submission" date="2023-04" db="EMBL/GenBank/DDBJ databases">
        <title>Draft Genome sequencing of Naganishia species isolated from polar environments using Oxford Nanopore Technology.</title>
        <authorList>
            <person name="Leo P."/>
            <person name="Venkateswaran K."/>
        </authorList>
    </citation>
    <scope>NUCLEOTIDE SEQUENCE</scope>
    <source>
        <strain evidence="1">MNA-CCFEE 5262</strain>
    </source>
</reference>
<name>A0ACC2WY17_9TREE</name>
<gene>
    <name evidence="1" type="ORF">QFC20_000728</name>
</gene>
<evidence type="ECO:0000313" key="2">
    <source>
        <dbReference type="Proteomes" id="UP001230649"/>
    </source>
</evidence>
<protein>
    <submittedName>
        <fullName evidence="1">Uncharacterized protein</fullName>
    </submittedName>
</protein>
<comment type="caution">
    <text evidence="1">The sequence shown here is derived from an EMBL/GenBank/DDBJ whole genome shotgun (WGS) entry which is preliminary data.</text>
</comment>
<proteinExistence type="predicted"/>
<organism evidence="1 2">
    <name type="scientific">Naganishia adeliensis</name>
    <dbReference type="NCBI Taxonomy" id="92952"/>
    <lineage>
        <taxon>Eukaryota</taxon>
        <taxon>Fungi</taxon>
        <taxon>Dikarya</taxon>
        <taxon>Basidiomycota</taxon>
        <taxon>Agaricomycotina</taxon>
        <taxon>Tremellomycetes</taxon>
        <taxon>Filobasidiales</taxon>
        <taxon>Filobasidiaceae</taxon>
        <taxon>Naganishia</taxon>
    </lineage>
</organism>
<keyword evidence="2" id="KW-1185">Reference proteome</keyword>
<sequence length="390" mass="43575">MLKSIVLASLAVSAVVAAPVAIPLKRWTYAKYFDLQGHRGGRGEHIENTLDSFAWGIIDGVTSLEMDAGLTVSLVLGAAVTQLIILILNPTFRKTDISLSGMTSIDPTKCLDTAPVVTNDPMYPYVGKYIANLTLAQVKTLDCGSLRLNEFPQQLTLPGTKISTLQEMFDFVECATDDEILFNIESKVDGDFRNLTRAPEDFVYAMVDLYKSLGPAIIDRITHQSFDWRSLTISKQLLPSLRTSALCDDTTLYKPLTPRRSRKPDYSRRRRFQLVGRDRYRFLQRIYRRRASRTGTMNHLTGQSLLVQAAVSIGADFLSPVATAYASPVDDPSLPGYIAFTNKTMVDAAHRAGLQVKPWTPNRLNVIKYLMEIGVDGLITDYPLLVRRYI</sequence>
<dbReference type="Proteomes" id="UP001230649">
    <property type="component" value="Unassembled WGS sequence"/>
</dbReference>
<dbReference type="EMBL" id="JASBWS010000004">
    <property type="protein sequence ID" value="KAJ9116056.1"/>
    <property type="molecule type" value="Genomic_DNA"/>
</dbReference>
<accession>A0ACC2WY17</accession>
<evidence type="ECO:0000313" key="1">
    <source>
        <dbReference type="EMBL" id="KAJ9116056.1"/>
    </source>
</evidence>